<keyword evidence="1" id="KW-0560">Oxidoreductase</keyword>
<evidence type="ECO:0000256" key="1">
    <source>
        <dbReference type="ARBA" id="ARBA00023002"/>
    </source>
</evidence>
<evidence type="ECO:0000313" key="3">
    <source>
        <dbReference type="Proteomes" id="UP001057998"/>
    </source>
</evidence>
<reference evidence="2" key="1">
    <citation type="submission" date="2022-07" db="EMBL/GenBank/DDBJ databases">
        <title>Genome sequencing of Photobacterium atrarenae GJH2-4.</title>
        <authorList>
            <person name="Park S.-J."/>
        </authorList>
    </citation>
    <scope>NUCLEOTIDE SEQUENCE</scope>
    <source>
        <strain evidence="2">GJH2-4</strain>
    </source>
</reference>
<protein>
    <submittedName>
        <fullName evidence="2">Questin oxidase family protein</fullName>
    </submittedName>
</protein>
<dbReference type="Proteomes" id="UP001057998">
    <property type="component" value="Chromosome 1"/>
</dbReference>
<proteinExistence type="predicted"/>
<gene>
    <name evidence="2" type="ORF">NNL38_13490</name>
</gene>
<dbReference type="RefSeq" id="WP_255388543.1">
    <property type="nucleotide sequence ID" value="NZ_CP101508.1"/>
</dbReference>
<dbReference type="PANTHER" id="PTHR35870">
    <property type="entry name" value="PROTEIN, PUTATIVE (AFU_ORTHOLOGUE AFUA_5G03330)-RELATED"/>
    <property type="match status" value="1"/>
</dbReference>
<organism evidence="2 3">
    <name type="scientific">Photobacterium atrarenae</name>
    <dbReference type="NCBI Taxonomy" id="865757"/>
    <lineage>
        <taxon>Bacteria</taxon>
        <taxon>Pseudomonadati</taxon>
        <taxon>Pseudomonadota</taxon>
        <taxon>Gammaproteobacteria</taxon>
        <taxon>Vibrionales</taxon>
        <taxon>Vibrionaceae</taxon>
        <taxon>Photobacterium</taxon>
    </lineage>
</organism>
<dbReference type="InterPro" id="IPR025337">
    <property type="entry name" value="Questin_oxidase-like"/>
</dbReference>
<accession>A0ABY5GDY3</accession>
<dbReference type="EMBL" id="CP101508">
    <property type="protein sequence ID" value="UTV27329.1"/>
    <property type="molecule type" value="Genomic_DNA"/>
</dbReference>
<name>A0ABY5GDY3_9GAMM</name>
<dbReference type="PANTHER" id="PTHR35870:SF1">
    <property type="entry name" value="PROTEIN, PUTATIVE (AFU_ORTHOLOGUE AFUA_5G03330)-RELATED"/>
    <property type="match status" value="1"/>
</dbReference>
<evidence type="ECO:0000313" key="2">
    <source>
        <dbReference type="EMBL" id="UTV27329.1"/>
    </source>
</evidence>
<keyword evidence="3" id="KW-1185">Reference proteome</keyword>
<dbReference type="Pfam" id="PF14027">
    <property type="entry name" value="Questin_oxidase"/>
    <property type="match status" value="1"/>
</dbReference>
<sequence length="327" mass="37194">MFHPVSNTCMHLVRQGQQFDPVYGNGLSNHLPMALTALACQGASDEQLTAFYHRYIKQLNPLRPANDLGTQHPRQGNPADFGHFLSHYRQQIRQQGLEPTVREALAQRLPGLITAAFHGVIRLSYAVALRDNEEVALALAYWASEYQTLGPLEQTDEYDAQQQLQLAQQQFADFAFQPGIITDRVDELSRLPAYQRLAAHPATLSFEQVARITIRYYLASDNFVLLHGVTGFQALHRLLPYLDDPELALRYYWQAYVAAMCVARTAQGPVDQASCPAVEWEHWHAQSCRSRDDHTIKLIYSASYLYQHFPWPEYPAAIKMRLAKEAP</sequence>